<protein>
    <submittedName>
        <fullName evidence="2">Uncharacterized protein</fullName>
    </submittedName>
</protein>
<feature type="coiled-coil region" evidence="1">
    <location>
        <begin position="318"/>
        <end position="352"/>
    </location>
</feature>
<accession>A0A0H5RBI6</accession>
<dbReference type="SUPFAM" id="SSF90257">
    <property type="entry name" value="Myosin rod fragments"/>
    <property type="match status" value="1"/>
</dbReference>
<organism evidence="2">
    <name type="scientific">Spongospora subterranea</name>
    <dbReference type="NCBI Taxonomy" id="70186"/>
    <lineage>
        <taxon>Eukaryota</taxon>
        <taxon>Sar</taxon>
        <taxon>Rhizaria</taxon>
        <taxon>Endomyxa</taxon>
        <taxon>Phytomyxea</taxon>
        <taxon>Plasmodiophorida</taxon>
        <taxon>Plasmodiophoridae</taxon>
        <taxon>Spongospora</taxon>
    </lineage>
</organism>
<sequence>MQSIIPGRTDHRRPNGASALIGKWFSSKQKELPPVREFGDSDASLDHSNLLSLHQYRSDPRQTVECWINDRIGKDPLIELSDRIDALLPTPLAPPAQHAKPYTTDRKALDRLGISRTHLIQAGLSENNVDRFYRTLFVYSSGLQELMGDIAQGSQNSHDIVRRFWKAYWIIADRFVLVKAKDVVGELRDDLQEQFQEFHERQQRMTAMTEQTKTEFAQKLQSLNDVISRQSLEKSSLEQIIMDQKAAAIVDRATIAEGQIANADLANRIVTWQERMSQMEIDLNRMRKDKTESDAQVNAVVARRKKCEEVIAGNEKRLMELEFSNNRLSGEKRNLEERVAELARSLQSASDSNRTLTGTIGDMQVQVLARDQEMAILRHDHDQNRSRLEMEISLRKPLEQKCSVLTDMIDTLSRSEVCLQSSVNSLTVELNAKTTELASTNAKLSDVGRQFHELSDLTRALNEEKEQISGELGERTRQCDQMRKEFLRMGEDLFNIRRCRADDLRRSREEHHRLVDTRQLADRLDRERSELENRVQTLVSLVGEGKEQLKMTLAQHFKDCSQLRYEIRSVAVQRDEYAEMMAILKKGEQILQQDIAQVNNQIMARNSQIAGLVEQVRVGEQEMRRVQGEMDVLSGQKEAESTRLVLARQDLVMAIDTNTRLLRQVDDLKQTISQSRSSYDQLQTEYTLLRTDAATALHQVQEQVDQEREARYQAIDNITQLHAQQIAQLTDQITAASAVETELERLLVVRVQQCSKISLDLKHQVKTNSANIESWAKQSQVMEGERLSLQLRLDSVLAANQSLELKMQETMTDSQARADRFASSAYHDQLQIATRPDTVSSGTQTQVIITAPNPAEQTEIASRDLSSLLHPFTQSPSTVAIESQTDPPGLAFVDRFWSRSHRRKRAQPLKYSSSTSDAMVSSDGTTGDIAAIVAPLALVQFKGTQKPDSAESGPSSSSLIRLPSLTGRSGAIPVQAAVQADNVFLAHGPSTSLSMMGTPLSNRRRPVIPDT</sequence>
<name>A0A0H5RBI6_9EUKA</name>
<evidence type="ECO:0000313" key="2">
    <source>
        <dbReference type="EMBL" id="CRZ11388.1"/>
    </source>
</evidence>
<keyword evidence="1" id="KW-0175">Coiled coil</keyword>
<reference evidence="2" key="1">
    <citation type="submission" date="2015-04" db="EMBL/GenBank/DDBJ databases">
        <title>The genome sequence of the plant pathogenic Rhizarian Plasmodiophora brassicae reveals insights in its biotrophic life cycle and the origin of chitin synthesis.</title>
        <authorList>
            <person name="Schwelm A."/>
            <person name="Fogelqvist J."/>
            <person name="Knaust A."/>
            <person name="Julke S."/>
            <person name="Lilja T."/>
            <person name="Dhandapani V."/>
            <person name="Bonilla-Rosso G."/>
            <person name="Karlsson M."/>
            <person name="Shevchenko A."/>
            <person name="Choi S.R."/>
            <person name="Kim H.G."/>
            <person name="Park J.Y."/>
            <person name="Lim Y.P."/>
            <person name="Ludwig-Muller J."/>
            <person name="Dixelius C."/>
        </authorList>
    </citation>
    <scope>NUCLEOTIDE SEQUENCE</scope>
    <source>
        <tissue evidence="2">Potato root galls</tissue>
    </source>
</reference>
<feature type="coiled-coil region" evidence="1">
    <location>
        <begin position="514"/>
        <end position="541"/>
    </location>
</feature>
<dbReference type="EMBL" id="HACM01010946">
    <property type="protein sequence ID" value="CRZ11388.1"/>
    <property type="molecule type" value="Transcribed_RNA"/>
</dbReference>
<dbReference type="Gene3D" id="1.10.287.1490">
    <property type="match status" value="1"/>
</dbReference>
<proteinExistence type="predicted"/>
<dbReference type="AlphaFoldDB" id="A0A0H5RBI6"/>
<evidence type="ECO:0000256" key="1">
    <source>
        <dbReference type="SAM" id="Coils"/>
    </source>
</evidence>
<feature type="coiled-coil region" evidence="1">
    <location>
        <begin position="262"/>
        <end position="289"/>
    </location>
</feature>